<dbReference type="Pfam" id="PF03188">
    <property type="entry name" value="Cytochrom_B561"/>
    <property type="match status" value="1"/>
</dbReference>
<evidence type="ECO:0000256" key="8">
    <source>
        <dbReference type="ARBA" id="ARBA00022989"/>
    </source>
</evidence>
<evidence type="ECO:0000313" key="17">
    <source>
        <dbReference type="Proteomes" id="UP000215902"/>
    </source>
</evidence>
<sequence>MVSHFLCILLVGFLVYIAQPGSSLFSWHPTLMSVAFGLLLFQGVLSFNRQSSLFAGNRERQTTAHALLNWAALGASLTGGYFVWRSKEEKGRPHLTSWHSWIGALCNIYLLLQCIGGVCTRLKLGGVRPADMKLYHATSGTFMFTCACAALASGMWSDWFSKQVTGTAWYACFVSAFMLGSIVCKQVCDHYLPKLTAQQGRAEAASGKPSGRPARAKKEK</sequence>
<reference evidence="16 17" key="1">
    <citation type="submission" date="2017-06" db="EMBL/GenBank/DDBJ databases">
        <title>A platform for efficient transgenesis in Macrostomum lignano, a flatworm model organism for stem cell research.</title>
        <authorList>
            <person name="Berezikov E."/>
        </authorList>
    </citation>
    <scope>NUCLEOTIDE SEQUENCE [LARGE SCALE GENOMIC DNA]</scope>
    <source>
        <strain evidence="16">DV1</strain>
        <tissue evidence="16">Whole organism</tissue>
    </source>
</reference>
<keyword evidence="3" id="KW-0813">Transport</keyword>
<evidence type="ECO:0000256" key="6">
    <source>
        <dbReference type="ARBA" id="ARBA00022723"/>
    </source>
</evidence>
<evidence type="ECO:0000256" key="3">
    <source>
        <dbReference type="ARBA" id="ARBA00022448"/>
    </source>
</evidence>
<keyword evidence="14" id="KW-0732">Signal</keyword>
<keyword evidence="10 13" id="KW-0472">Membrane</keyword>
<keyword evidence="4" id="KW-0349">Heme</keyword>
<keyword evidence="9" id="KW-0408">Iron</keyword>
<feature type="chain" id="PRO_5011972561" description="ascorbate ferrireductase (transmembrane)" evidence="14">
    <location>
        <begin position="21"/>
        <end position="220"/>
    </location>
</feature>
<dbReference type="EC" id="7.2.1.3" evidence="11"/>
<evidence type="ECO:0000256" key="9">
    <source>
        <dbReference type="ARBA" id="ARBA00023004"/>
    </source>
</evidence>
<feature type="transmembrane region" description="Helical" evidence="13">
    <location>
        <begin position="98"/>
        <end position="122"/>
    </location>
</feature>
<feature type="region of interest" description="Disordered" evidence="12">
    <location>
        <begin position="199"/>
        <end position="220"/>
    </location>
</feature>
<accession>A0A267G9T7</accession>
<dbReference type="PANTHER" id="PTHR15422">
    <property type="entry name" value="OS05G0565100 PROTEIN"/>
    <property type="match status" value="1"/>
</dbReference>
<proteinExistence type="predicted"/>
<dbReference type="GO" id="GO:0140575">
    <property type="term" value="F:transmembrane monodehydroascorbate reductase activity"/>
    <property type="evidence" value="ECO:0007669"/>
    <property type="project" value="InterPro"/>
</dbReference>
<comment type="caution">
    <text evidence="16">The sequence shown here is derived from an EMBL/GenBank/DDBJ whole genome shotgun (WGS) entry which is preliminary data.</text>
</comment>
<dbReference type="GO" id="GO:0046872">
    <property type="term" value="F:metal ion binding"/>
    <property type="evidence" value="ECO:0007669"/>
    <property type="project" value="UniProtKB-KW"/>
</dbReference>
<comment type="subcellular location">
    <subcellularLocation>
        <location evidence="2">Membrane</location>
        <topology evidence="2">Multi-pass membrane protein</topology>
    </subcellularLocation>
</comment>
<keyword evidence="8 13" id="KW-1133">Transmembrane helix</keyword>
<evidence type="ECO:0000256" key="1">
    <source>
        <dbReference type="ARBA" id="ARBA00001970"/>
    </source>
</evidence>
<dbReference type="OrthoDB" id="432881at2759"/>
<evidence type="ECO:0000256" key="11">
    <source>
        <dbReference type="ARBA" id="ARBA00024225"/>
    </source>
</evidence>
<feature type="transmembrane region" description="Helical" evidence="13">
    <location>
        <begin position="134"/>
        <end position="156"/>
    </location>
</feature>
<dbReference type="CDD" id="cd08761">
    <property type="entry name" value="Cyt_b561_CYB561D2_like"/>
    <property type="match status" value="1"/>
</dbReference>
<name>A0A267G9T7_9PLAT</name>
<evidence type="ECO:0000256" key="2">
    <source>
        <dbReference type="ARBA" id="ARBA00004141"/>
    </source>
</evidence>
<evidence type="ECO:0000256" key="13">
    <source>
        <dbReference type="SAM" id="Phobius"/>
    </source>
</evidence>
<keyword evidence="6" id="KW-0479">Metal-binding</keyword>
<dbReference type="EMBL" id="NIVC01000451">
    <property type="protein sequence ID" value="PAA82788.1"/>
    <property type="molecule type" value="Genomic_DNA"/>
</dbReference>
<dbReference type="Gene3D" id="1.20.120.1770">
    <property type="match status" value="1"/>
</dbReference>
<dbReference type="InterPro" id="IPR045150">
    <property type="entry name" value="CYB561D1/2"/>
</dbReference>
<dbReference type="GO" id="GO:0016020">
    <property type="term" value="C:membrane"/>
    <property type="evidence" value="ECO:0007669"/>
    <property type="project" value="UniProtKB-SubCell"/>
</dbReference>
<organism evidence="16 17">
    <name type="scientific">Macrostomum lignano</name>
    <dbReference type="NCBI Taxonomy" id="282301"/>
    <lineage>
        <taxon>Eukaryota</taxon>
        <taxon>Metazoa</taxon>
        <taxon>Spiralia</taxon>
        <taxon>Lophotrochozoa</taxon>
        <taxon>Platyhelminthes</taxon>
        <taxon>Rhabditophora</taxon>
        <taxon>Macrostomorpha</taxon>
        <taxon>Macrostomida</taxon>
        <taxon>Macrostomidae</taxon>
        <taxon>Macrostomum</taxon>
    </lineage>
</organism>
<gene>
    <name evidence="16" type="ORF">BOX15_Mlig022383g1</name>
</gene>
<keyword evidence="5 13" id="KW-0812">Transmembrane</keyword>
<keyword evidence="7" id="KW-0249">Electron transport</keyword>
<feature type="signal peptide" evidence="14">
    <location>
        <begin position="1"/>
        <end position="20"/>
    </location>
</feature>
<feature type="transmembrane region" description="Helical" evidence="13">
    <location>
        <begin position="30"/>
        <end position="47"/>
    </location>
</feature>
<evidence type="ECO:0000256" key="14">
    <source>
        <dbReference type="SAM" id="SignalP"/>
    </source>
</evidence>
<evidence type="ECO:0000256" key="5">
    <source>
        <dbReference type="ARBA" id="ARBA00022692"/>
    </source>
</evidence>
<feature type="transmembrane region" description="Helical" evidence="13">
    <location>
        <begin position="168"/>
        <end position="188"/>
    </location>
</feature>
<feature type="domain" description="Cytochrome b561" evidence="15">
    <location>
        <begin position="1"/>
        <end position="193"/>
    </location>
</feature>
<evidence type="ECO:0000256" key="10">
    <source>
        <dbReference type="ARBA" id="ARBA00023136"/>
    </source>
</evidence>
<dbReference type="STRING" id="282301.A0A267G9T7"/>
<evidence type="ECO:0000259" key="15">
    <source>
        <dbReference type="PROSITE" id="PS50939"/>
    </source>
</evidence>
<dbReference type="PANTHER" id="PTHR15422:SF45">
    <property type="entry name" value="CYTOCHROME B561 DOMAIN-CONTAINING PROTEIN"/>
    <property type="match status" value="1"/>
</dbReference>
<dbReference type="AlphaFoldDB" id="A0A267G9T7"/>
<comment type="cofactor">
    <cofactor evidence="1">
        <name>heme b</name>
        <dbReference type="ChEBI" id="CHEBI:60344"/>
    </cofactor>
</comment>
<keyword evidence="17" id="KW-1185">Reference proteome</keyword>
<dbReference type="Proteomes" id="UP000215902">
    <property type="component" value="Unassembled WGS sequence"/>
</dbReference>
<dbReference type="PROSITE" id="PS50939">
    <property type="entry name" value="CYTOCHROME_B561"/>
    <property type="match status" value="1"/>
</dbReference>
<evidence type="ECO:0000313" key="16">
    <source>
        <dbReference type="EMBL" id="PAA82788.1"/>
    </source>
</evidence>
<feature type="transmembrane region" description="Helical" evidence="13">
    <location>
        <begin position="67"/>
        <end position="86"/>
    </location>
</feature>
<evidence type="ECO:0000256" key="7">
    <source>
        <dbReference type="ARBA" id="ARBA00022982"/>
    </source>
</evidence>
<evidence type="ECO:0000256" key="4">
    <source>
        <dbReference type="ARBA" id="ARBA00022617"/>
    </source>
</evidence>
<dbReference type="GO" id="GO:0140571">
    <property type="term" value="F:transmembrane ascorbate ferrireductase activity"/>
    <property type="evidence" value="ECO:0007669"/>
    <property type="project" value="UniProtKB-EC"/>
</dbReference>
<dbReference type="SMART" id="SM00665">
    <property type="entry name" value="B561"/>
    <property type="match status" value="1"/>
</dbReference>
<dbReference type="InterPro" id="IPR006593">
    <property type="entry name" value="Cyt_b561/ferric_Rdtase_TM"/>
</dbReference>
<protein>
    <recommendedName>
        <fullName evidence="11">ascorbate ferrireductase (transmembrane)</fullName>
        <ecNumber evidence="11">7.2.1.3</ecNumber>
    </recommendedName>
</protein>
<evidence type="ECO:0000256" key="12">
    <source>
        <dbReference type="SAM" id="MobiDB-lite"/>
    </source>
</evidence>